<organism evidence="1 2">
    <name type="scientific">Hondaea fermentalgiana</name>
    <dbReference type="NCBI Taxonomy" id="2315210"/>
    <lineage>
        <taxon>Eukaryota</taxon>
        <taxon>Sar</taxon>
        <taxon>Stramenopiles</taxon>
        <taxon>Bigyra</taxon>
        <taxon>Labyrinthulomycetes</taxon>
        <taxon>Thraustochytrida</taxon>
        <taxon>Thraustochytriidae</taxon>
        <taxon>Hondaea</taxon>
    </lineage>
</organism>
<keyword evidence="2" id="KW-1185">Reference proteome</keyword>
<protein>
    <submittedName>
        <fullName evidence="1">Uncharacterized protein</fullName>
    </submittedName>
</protein>
<evidence type="ECO:0000313" key="2">
    <source>
        <dbReference type="Proteomes" id="UP000241890"/>
    </source>
</evidence>
<dbReference type="Gene3D" id="2.40.128.580">
    <property type="entry name" value="GXWXG domain"/>
    <property type="match status" value="1"/>
</dbReference>
<evidence type="ECO:0000313" key="1">
    <source>
        <dbReference type="EMBL" id="GBG24796.1"/>
    </source>
</evidence>
<reference evidence="1 2" key="1">
    <citation type="submission" date="2017-12" db="EMBL/GenBank/DDBJ databases">
        <title>Sequencing, de novo assembly and annotation of complete genome of a new Thraustochytrid species, strain FCC1311.</title>
        <authorList>
            <person name="Sedici K."/>
            <person name="Godart F."/>
            <person name="Aiese Cigliano R."/>
            <person name="Sanseverino W."/>
            <person name="Barakat M."/>
            <person name="Ortet P."/>
            <person name="Marechal E."/>
            <person name="Cagnac O."/>
            <person name="Amato A."/>
        </authorList>
    </citation>
    <scope>NUCLEOTIDE SEQUENCE [LARGE SCALE GENOMIC DNA]</scope>
</reference>
<dbReference type="AlphaFoldDB" id="A0A2R5G194"/>
<dbReference type="InParanoid" id="A0A2R5G194"/>
<dbReference type="EMBL" id="BEYU01000008">
    <property type="protein sequence ID" value="GBG24796.1"/>
    <property type="molecule type" value="Genomic_DNA"/>
</dbReference>
<comment type="caution">
    <text evidence="1">The sequence shown here is derived from an EMBL/GenBank/DDBJ whole genome shotgun (WGS) entry which is preliminary data.</text>
</comment>
<accession>A0A2R5G194</accession>
<sequence>MGDGDVPRERPLRAALHLARHLASPWWILQFVKSPISYPRRLVVFILFLWGLGRLRSHDPTVRLTERNKVVIYLPRLLCDVLARLAWPLNMLLDVAPLAAQMYFARKPGVWPMPVKDLESMQTSGDASKARESILSEKVSVVPEETLTQLFGTLEPAHAEDLVAKTWEGKLIRTGTRALDLVDLVLARPLLVLGVGWGKRFRAPHRGDALILHWMDKIYFPMPMYGNASIVDMEYAGKTQATARYNHQPWNEHFRILNDGKESGKMVLLGAWCTRDTIGGWFTLTHQTEVETLSASNA</sequence>
<dbReference type="Proteomes" id="UP000241890">
    <property type="component" value="Unassembled WGS sequence"/>
</dbReference>
<gene>
    <name evidence="1" type="ORF">FCC1311_010142</name>
</gene>
<proteinExistence type="predicted"/>
<name>A0A2R5G194_9STRA</name>